<dbReference type="EMBL" id="DUTF01000150">
    <property type="protein sequence ID" value="HHY26423.1"/>
    <property type="molecule type" value="Genomic_DNA"/>
</dbReference>
<sequence length="70" mass="8167">MIQKATLSSKEAAEYLGISYWLLLEMVKREEINPIRAGGRYLFRQSGLDDWMTRQEEQGRVEHLKLSPAK</sequence>
<dbReference type="Pfam" id="PF12728">
    <property type="entry name" value="HTH_17"/>
    <property type="match status" value="1"/>
</dbReference>
<dbReference type="InterPro" id="IPR041657">
    <property type="entry name" value="HTH_17"/>
</dbReference>
<dbReference type="NCBIfam" id="TIGR01764">
    <property type="entry name" value="excise"/>
    <property type="match status" value="1"/>
</dbReference>
<dbReference type="GO" id="GO:0003677">
    <property type="term" value="F:DNA binding"/>
    <property type="evidence" value="ECO:0007669"/>
    <property type="project" value="InterPro"/>
</dbReference>
<dbReference type="InterPro" id="IPR009061">
    <property type="entry name" value="DNA-bd_dom_put_sf"/>
</dbReference>
<accession>A0A7C6Z3P9</accession>
<evidence type="ECO:0000259" key="1">
    <source>
        <dbReference type="Pfam" id="PF12728"/>
    </source>
</evidence>
<dbReference type="InterPro" id="IPR010093">
    <property type="entry name" value="SinI_DNA-bd"/>
</dbReference>
<comment type="caution">
    <text evidence="2">The sequence shown here is derived from an EMBL/GenBank/DDBJ whole genome shotgun (WGS) entry which is preliminary data.</text>
</comment>
<protein>
    <submittedName>
        <fullName evidence="2">Helix-turn-helix domain-containing protein</fullName>
    </submittedName>
</protein>
<dbReference type="Proteomes" id="UP000553059">
    <property type="component" value="Unassembled WGS sequence"/>
</dbReference>
<gene>
    <name evidence="2" type="ORF">GX523_06690</name>
</gene>
<dbReference type="SUPFAM" id="SSF46955">
    <property type="entry name" value="Putative DNA-binding domain"/>
    <property type="match status" value="1"/>
</dbReference>
<proteinExistence type="predicted"/>
<evidence type="ECO:0000313" key="2">
    <source>
        <dbReference type="EMBL" id="HHY26423.1"/>
    </source>
</evidence>
<organism evidence="2 3">
    <name type="scientific">Desulfitobacterium dehalogenans</name>
    <dbReference type="NCBI Taxonomy" id="36854"/>
    <lineage>
        <taxon>Bacteria</taxon>
        <taxon>Bacillati</taxon>
        <taxon>Bacillota</taxon>
        <taxon>Clostridia</taxon>
        <taxon>Eubacteriales</taxon>
        <taxon>Desulfitobacteriaceae</taxon>
        <taxon>Desulfitobacterium</taxon>
    </lineage>
</organism>
<reference evidence="2 3" key="1">
    <citation type="journal article" date="2020" name="Biotechnol. Biofuels">
        <title>New insights from the biogas microbiome by comprehensive genome-resolved metagenomics of nearly 1600 species originating from multiple anaerobic digesters.</title>
        <authorList>
            <person name="Campanaro S."/>
            <person name="Treu L."/>
            <person name="Rodriguez-R L.M."/>
            <person name="Kovalovszki A."/>
            <person name="Ziels R.M."/>
            <person name="Maus I."/>
            <person name="Zhu X."/>
            <person name="Kougias P.G."/>
            <person name="Basile A."/>
            <person name="Luo G."/>
            <person name="Schluter A."/>
            <person name="Konstantinidis K.T."/>
            <person name="Angelidaki I."/>
        </authorList>
    </citation>
    <scope>NUCLEOTIDE SEQUENCE [LARGE SCALE GENOMIC DNA]</scope>
    <source>
        <strain evidence="2">AS05jafATM_4</strain>
    </source>
</reference>
<evidence type="ECO:0000313" key="3">
    <source>
        <dbReference type="Proteomes" id="UP000553059"/>
    </source>
</evidence>
<name>A0A7C6Z3P9_9FIRM</name>
<dbReference type="AlphaFoldDB" id="A0A7C6Z3P9"/>
<feature type="domain" description="Helix-turn-helix" evidence="1">
    <location>
        <begin position="7"/>
        <end position="55"/>
    </location>
</feature>